<keyword evidence="2" id="KW-1185">Reference proteome</keyword>
<proteinExistence type="predicted"/>
<dbReference type="AlphaFoldDB" id="A0A834W561"/>
<dbReference type="Proteomes" id="UP000634136">
    <property type="component" value="Unassembled WGS sequence"/>
</dbReference>
<organism evidence="1 2">
    <name type="scientific">Senna tora</name>
    <dbReference type="NCBI Taxonomy" id="362788"/>
    <lineage>
        <taxon>Eukaryota</taxon>
        <taxon>Viridiplantae</taxon>
        <taxon>Streptophyta</taxon>
        <taxon>Embryophyta</taxon>
        <taxon>Tracheophyta</taxon>
        <taxon>Spermatophyta</taxon>
        <taxon>Magnoliopsida</taxon>
        <taxon>eudicotyledons</taxon>
        <taxon>Gunneridae</taxon>
        <taxon>Pentapetalae</taxon>
        <taxon>rosids</taxon>
        <taxon>fabids</taxon>
        <taxon>Fabales</taxon>
        <taxon>Fabaceae</taxon>
        <taxon>Caesalpinioideae</taxon>
        <taxon>Cassia clade</taxon>
        <taxon>Senna</taxon>
    </lineage>
</organism>
<protein>
    <submittedName>
        <fullName evidence="1">Uncharacterized protein</fullName>
    </submittedName>
</protein>
<evidence type="ECO:0000313" key="2">
    <source>
        <dbReference type="Proteomes" id="UP000634136"/>
    </source>
</evidence>
<comment type="caution">
    <text evidence="1">The sequence shown here is derived from an EMBL/GenBank/DDBJ whole genome shotgun (WGS) entry which is preliminary data.</text>
</comment>
<dbReference type="EMBL" id="JAAIUW010000011">
    <property type="protein sequence ID" value="KAF7809767.1"/>
    <property type="molecule type" value="Genomic_DNA"/>
</dbReference>
<gene>
    <name evidence="1" type="ORF">G2W53_036510</name>
</gene>
<reference evidence="1" key="1">
    <citation type="submission" date="2020-09" db="EMBL/GenBank/DDBJ databases">
        <title>Genome-Enabled Discovery of Anthraquinone Biosynthesis in Senna tora.</title>
        <authorList>
            <person name="Kang S.-H."/>
            <person name="Pandey R.P."/>
            <person name="Lee C.-M."/>
            <person name="Sim J.-S."/>
            <person name="Jeong J.-T."/>
            <person name="Choi B.-S."/>
            <person name="Jung M."/>
            <person name="Ginzburg D."/>
            <person name="Zhao K."/>
            <person name="Won S.Y."/>
            <person name="Oh T.-J."/>
            <person name="Yu Y."/>
            <person name="Kim N.-H."/>
            <person name="Lee O.R."/>
            <person name="Lee T.-H."/>
            <person name="Bashyal P."/>
            <person name="Kim T.-S."/>
            <person name="Lee W.-H."/>
            <person name="Kawkins C."/>
            <person name="Kim C.-K."/>
            <person name="Kim J.S."/>
            <person name="Ahn B.O."/>
            <person name="Rhee S.Y."/>
            <person name="Sohng J.K."/>
        </authorList>
    </citation>
    <scope>NUCLEOTIDE SEQUENCE</scope>
    <source>
        <tissue evidence="1">Leaf</tissue>
    </source>
</reference>
<name>A0A834W561_9FABA</name>
<accession>A0A834W561</accession>
<sequence length="267" mass="30440">MSTSPLSCTDLNKQDSCCSVISNSGSYCTTYSYEAASSDALFLWKLSIKREGDKEWDCPFASAGLEYMGNRPNASYRQQYLRMYNPMKKMRKDSLKDRTKKWLIKIKANTASQSSSIVKRFVKGLKMSTSALPCTGLDKQDSCCSAISDSGSYCTTYSYEAASSDALFLWKLSIKREGDKEWDCPFASAGLEYMGNRPNASYRQQYLRMYNPMKKMRKDSLKDRTKKWLIKIKANTTSQSSSIVKRFVKVFQAKKRSHVTPIQVDFL</sequence>
<evidence type="ECO:0000313" key="1">
    <source>
        <dbReference type="EMBL" id="KAF7809767.1"/>
    </source>
</evidence>